<keyword evidence="3" id="KW-1185">Reference proteome</keyword>
<dbReference type="InterPro" id="IPR038161">
    <property type="entry name" value="VirB9/CagX/TrbG_C_sf"/>
</dbReference>
<reference evidence="2 3" key="1">
    <citation type="submission" date="2019-07" db="EMBL/GenBank/DDBJ databases">
        <title>Whole genome shotgun sequence of Vibrio sagamiensis NBRC 104589.</title>
        <authorList>
            <person name="Hosoyama A."/>
            <person name="Uohara A."/>
            <person name="Ohji S."/>
            <person name="Ichikawa N."/>
        </authorList>
    </citation>
    <scope>NUCLEOTIDE SEQUENCE [LARGE SCALE GENOMIC DNA]</scope>
    <source>
        <strain evidence="2 3">NBRC 104589</strain>
    </source>
</reference>
<dbReference type="RefSeq" id="WP_039981876.1">
    <property type="nucleotide sequence ID" value="NZ_BAOJ01000081.1"/>
</dbReference>
<dbReference type="Pfam" id="PF03524">
    <property type="entry name" value="CagX"/>
    <property type="match status" value="1"/>
</dbReference>
<evidence type="ECO:0000313" key="3">
    <source>
        <dbReference type="Proteomes" id="UP000321922"/>
    </source>
</evidence>
<name>A0A511QJK6_9VIBR</name>
<accession>A0A511QJK6</accession>
<keyword evidence="1" id="KW-0732">Signal</keyword>
<evidence type="ECO:0000313" key="2">
    <source>
        <dbReference type="EMBL" id="GEM77226.1"/>
    </source>
</evidence>
<protein>
    <recommendedName>
        <fullName evidence="4">Conjugal transfer protein</fullName>
    </recommendedName>
</protein>
<dbReference type="OrthoDB" id="9773431at2"/>
<evidence type="ECO:0008006" key="4">
    <source>
        <dbReference type="Google" id="ProtNLM"/>
    </source>
</evidence>
<dbReference type="AlphaFoldDB" id="A0A511QJK6"/>
<dbReference type="Proteomes" id="UP000321922">
    <property type="component" value="Unassembled WGS sequence"/>
</dbReference>
<gene>
    <name evidence="2" type="ORF">VSA01S_33380</name>
</gene>
<dbReference type="EMBL" id="BJXJ01000044">
    <property type="protein sequence ID" value="GEM77226.1"/>
    <property type="molecule type" value="Genomic_DNA"/>
</dbReference>
<organism evidence="2 3">
    <name type="scientific">Vibrio sagamiensis NBRC 104589</name>
    <dbReference type="NCBI Taxonomy" id="1219064"/>
    <lineage>
        <taxon>Bacteria</taxon>
        <taxon>Pseudomonadati</taxon>
        <taxon>Pseudomonadota</taxon>
        <taxon>Gammaproteobacteria</taxon>
        <taxon>Vibrionales</taxon>
        <taxon>Vibrionaceae</taxon>
        <taxon>Vibrio</taxon>
    </lineage>
</organism>
<sequence length="283" mass="31696">MRNKWKKGLALLSLLGAPWVHGATCQPIKHKDGEIIHINSALFLGGRIQLPGNLVAKPLTSNNHLWDVDGMEGSSSIFIKPNSSSKEGQRTMIFATTDEGKVYDIQATRVSGKRNQPCIIVSEGSRIFSEEQQQALSTFMHAQTPQSSAVDKGQIERLEKALSHAQKSSQTAVKNAVVNALKKYQYRIYTRYQWNEGREFVGRNTISDVYDDGQFTYIRLANPNRGILSVETTIGGKRAIAPTRYIDTYGMYKVTGIYPSFTLRIDEVTIDVQRRDNHTKGNT</sequence>
<evidence type="ECO:0000256" key="1">
    <source>
        <dbReference type="SAM" id="SignalP"/>
    </source>
</evidence>
<feature type="chain" id="PRO_5022201379" description="Conjugal transfer protein" evidence="1">
    <location>
        <begin position="23"/>
        <end position="283"/>
    </location>
</feature>
<dbReference type="InterPro" id="IPR010258">
    <property type="entry name" value="Conjugal_tfr_TrbG/VirB9/CagX"/>
</dbReference>
<feature type="signal peptide" evidence="1">
    <location>
        <begin position="1"/>
        <end position="22"/>
    </location>
</feature>
<comment type="caution">
    <text evidence="2">The sequence shown here is derived from an EMBL/GenBank/DDBJ whole genome shotgun (WGS) entry which is preliminary data.</text>
</comment>
<dbReference type="Gene3D" id="2.60.40.2500">
    <property type="match status" value="1"/>
</dbReference>
<proteinExistence type="predicted"/>